<dbReference type="InterPro" id="IPR011006">
    <property type="entry name" value="CheY-like_superfamily"/>
</dbReference>
<dbReference type="Pfam" id="PF13188">
    <property type="entry name" value="PAS_8"/>
    <property type="match status" value="1"/>
</dbReference>
<evidence type="ECO:0000256" key="4">
    <source>
        <dbReference type="ARBA" id="ARBA00022679"/>
    </source>
</evidence>
<dbReference type="PROSITE" id="PS50112">
    <property type="entry name" value="PAS"/>
    <property type="match status" value="1"/>
</dbReference>
<dbReference type="SUPFAM" id="SSF55874">
    <property type="entry name" value="ATPase domain of HSP90 chaperone/DNA topoisomerase II/histidine kinase"/>
    <property type="match status" value="1"/>
</dbReference>
<dbReference type="InterPro" id="IPR036890">
    <property type="entry name" value="HATPase_C_sf"/>
</dbReference>
<evidence type="ECO:0000313" key="11">
    <source>
        <dbReference type="EMBL" id="MFC5462793.1"/>
    </source>
</evidence>
<dbReference type="SUPFAM" id="SSF47384">
    <property type="entry name" value="Homodimeric domain of signal transducing histidine kinase"/>
    <property type="match status" value="1"/>
</dbReference>
<evidence type="ECO:0000256" key="3">
    <source>
        <dbReference type="ARBA" id="ARBA00022553"/>
    </source>
</evidence>
<dbReference type="RefSeq" id="WP_379786284.1">
    <property type="nucleotide sequence ID" value="NZ_JBHSMU010000019.1"/>
</dbReference>
<dbReference type="InterPro" id="IPR050351">
    <property type="entry name" value="BphY/WalK/GraS-like"/>
</dbReference>
<dbReference type="InterPro" id="IPR035965">
    <property type="entry name" value="PAS-like_dom_sf"/>
</dbReference>
<sequence length="495" mass="55191">MTIQILVLDDNPDDRALARRELERHLPGCVIRDVSDRAGWERELQAGLEIDLVITDFQMRWITGLDILKQVKAFDAQLPVIMFTATGTQEIAVEAMKLGLDDYIIKSPRHYARLPLAARTCLDRTKIRARAIRSETRLAALLENIQLGVFRMSLEGKLEEANRAFWTMLGADPGAPESVRHPLLDQVVARLPQMQAVFDTAELQAELGAVDEAGRFYVVKLVRVKLNGDEAIDGIVEDATSLRRAGAEIHRLNAELEQRIIERTRQLEEANEALETFGFSVSHDLREPLRTIQGYAVALHQDLQAQDFSNFEQYVDRINAIAKRIDLMVSDLLEFARLSRAEINAEILPLSWAVGDAQAALQGEAAYQAADIQVDIPDDLVVRAHRPVLVQALTNLLANAVKFVRPHTHAAVNIVARPRGRLVRIEVQDNGIGMADEARQRVFNVFERLHGEEEYPGTGIGLAIVKKGVERMHGTVGVEAAPDIGSTFWIELPSA</sequence>
<dbReference type="InterPro" id="IPR003594">
    <property type="entry name" value="HATPase_dom"/>
</dbReference>
<evidence type="ECO:0000256" key="1">
    <source>
        <dbReference type="ARBA" id="ARBA00000085"/>
    </source>
</evidence>
<dbReference type="InterPro" id="IPR004358">
    <property type="entry name" value="Sig_transdc_His_kin-like_C"/>
</dbReference>
<dbReference type="Pfam" id="PF00072">
    <property type="entry name" value="Response_reg"/>
    <property type="match status" value="1"/>
</dbReference>
<dbReference type="Gene3D" id="3.30.450.20">
    <property type="entry name" value="PAS domain"/>
    <property type="match status" value="1"/>
</dbReference>
<dbReference type="SMART" id="SM00387">
    <property type="entry name" value="HATPase_c"/>
    <property type="match status" value="1"/>
</dbReference>
<organism evidence="11 12">
    <name type="scientific">Massilia niabensis</name>
    <dbReference type="NCBI Taxonomy" id="544910"/>
    <lineage>
        <taxon>Bacteria</taxon>
        <taxon>Pseudomonadati</taxon>
        <taxon>Pseudomonadota</taxon>
        <taxon>Betaproteobacteria</taxon>
        <taxon>Burkholderiales</taxon>
        <taxon>Oxalobacteraceae</taxon>
        <taxon>Telluria group</taxon>
        <taxon>Massilia</taxon>
    </lineage>
</organism>
<keyword evidence="11" id="KW-0547">Nucleotide-binding</keyword>
<dbReference type="GO" id="GO:0005524">
    <property type="term" value="F:ATP binding"/>
    <property type="evidence" value="ECO:0007669"/>
    <property type="project" value="UniProtKB-KW"/>
</dbReference>
<evidence type="ECO:0000256" key="5">
    <source>
        <dbReference type="ARBA" id="ARBA00022777"/>
    </source>
</evidence>
<dbReference type="SUPFAM" id="SSF55785">
    <property type="entry name" value="PYP-like sensor domain (PAS domain)"/>
    <property type="match status" value="1"/>
</dbReference>
<evidence type="ECO:0000256" key="2">
    <source>
        <dbReference type="ARBA" id="ARBA00012438"/>
    </source>
</evidence>
<feature type="domain" description="Response regulatory" evidence="9">
    <location>
        <begin position="4"/>
        <end position="121"/>
    </location>
</feature>
<dbReference type="Gene3D" id="3.30.565.10">
    <property type="entry name" value="Histidine kinase-like ATPase, C-terminal domain"/>
    <property type="match status" value="1"/>
</dbReference>
<evidence type="ECO:0000259" key="8">
    <source>
        <dbReference type="PROSITE" id="PS50109"/>
    </source>
</evidence>
<accession>A0ABW0LA68</accession>
<comment type="catalytic activity">
    <reaction evidence="1">
        <text>ATP + protein L-histidine = ADP + protein N-phospho-L-histidine.</text>
        <dbReference type="EC" id="2.7.13.3"/>
    </reaction>
</comment>
<dbReference type="Proteomes" id="UP001596050">
    <property type="component" value="Unassembled WGS sequence"/>
</dbReference>
<dbReference type="PROSITE" id="PS50109">
    <property type="entry name" value="HIS_KIN"/>
    <property type="match status" value="1"/>
</dbReference>
<dbReference type="SMART" id="SM00388">
    <property type="entry name" value="HisKA"/>
    <property type="match status" value="1"/>
</dbReference>
<keyword evidence="4" id="KW-0808">Transferase</keyword>
<dbReference type="Gene3D" id="1.10.287.130">
    <property type="match status" value="1"/>
</dbReference>
<keyword evidence="12" id="KW-1185">Reference proteome</keyword>
<feature type="domain" description="PAS" evidence="10">
    <location>
        <begin position="134"/>
        <end position="170"/>
    </location>
</feature>
<dbReference type="PROSITE" id="PS50110">
    <property type="entry name" value="RESPONSE_REGULATORY"/>
    <property type="match status" value="1"/>
</dbReference>
<dbReference type="Gene3D" id="3.40.50.2300">
    <property type="match status" value="1"/>
</dbReference>
<comment type="caution">
    <text evidence="11">The sequence shown here is derived from an EMBL/GenBank/DDBJ whole genome shotgun (WGS) entry which is preliminary data.</text>
</comment>
<keyword evidence="11" id="KW-0067">ATP-binding</keyword>
<name>A0ABW0LA68_9BURK</name>
<evidence type="ECO:0000256" key="6">
    <source>
        <dbReference type="ARBA" id="ARBA00023136"/>
    </source>
</evidence>
<evidence type="ECO:0000259" key="9">
    <source>
        <dbReference type="PROSITE" id="PS50110"/>
    </source>
</evidence>
<dbReference type="PRINTS" id="PR00344">
    <property type="entry name" value="BCTRLSENSOR"/>
</dbReference>
<dbReference type="EMBL" id="JBHSMU010000019">
    <property type="protein sequence ID" value="MFC5462793.1"/>
    <property type="molecule type" value="Genomic_DNA"/>
</dbReference>
<dbReference type="SMART" id="SM00448">
    <property type="entry name" value="REC"/>
    <property type="match status" value="1"/>
</dbReference>
<dbReference type="InterPro" id="IPR001789">
    <property type="entry name" value="Sig_transdc_resp-reg_receiver"/>
</dbReference>
<reference evidence="12" key="1">
    <citation type="journal article" date="2019" name="Int. J. Syst. Evol. Microbiol.">
        <title>The Global Catalogue of Microorganisms (GCM) 10K type strain sequencing project: providing services to taxonomists for standard genome sequencing and annotation.</title>
        <authorList>
            <consortium name="The Broad Institute Genomics Platform"/>
            <consortium name="The Broad Institute Genome Sequencing Center for Infectious Disease"/>
            <person name="Wu L."/>
            <person name="Ma J."/>
        </authorList>
    </citation>
    <scope>NUCLEOTIDE SEQUENCE [LARGE SCALE GENOMIC DNA]</scope>
    <source>
        <strain evidence="12">KACC 12649</strain>
    </source>
</reference>
<dbReference type="PANTHER" id="PTHR42878">
    <property type="entry name" value="TWO-COMPONENT HISTIDINE KINASE"/>
    <property type="match status" value="1"/>
</dbReference>
<dbReference type="CDD" id="cd00156">
    <property type="entry name" value="REC"/>
    <property type="match status" value="1"/>
</dbReference>
<proteinExistence type="predicted"/>
<protein>
    <recommendedName>
        <fullName evidence="2">histidine kinase</fullName>
        <ecNumber evidence="2">2.7.13.3</ecNumber>
    </recommendedName>
</protein>
<evidence type="ECO:0000259" key="10">
    <source>
        <dbReference type="PROSITE" id="PS50112"/>
    </source>
</evidence>
<dbReference type="InterPro" id="IPR003661">
    <property type="entry name" value="HisK_dim/P_dom"/>
</dbReference>
<dbReference type="PANTHER" id="PTHR42878:SF15">
    <property type="entry name" value="BACTERIOPHYTOCHROME"/>
    <property type="match status" value="1"/>
</dbReference>
<feature type="modified residue" description="4-aspartylphosphate" evidence="7">
    <location>
        <position position="56"/>
    </location>
</feature>
<dbReference type="InterPro" id="IPR036097">
    <property type="entry name" value="HisK_dim/P_sf"/>
</dbReference>
<dbReference type="CDD" id="cd00082">
    <property type="entry name" value="HisKA"/>
    <property type="match status" value="1"/>
</dbReference>
<dbReference type="Pfam" id="PF00512">
    <property type="entry name" value="HisKA"/>
    <property type="match status" value="1"/>
</dbReference>
<dbReference type="SUPFAM" id="SSF52172">
    <property type="entry name" value="CheY-like"/>
    <property type="match status" value="1"/>
</dbReference>
<keyword evidence="3 7" id="KW-0597">Phosphoprotein</keyword>
<dbReference type="Pfam" id="PF02518">
    <property type="entry name" value="HATPase_c"/>
    <property type="match status" value="1"/>
</dbReference>
<dbReference type="InterPro" id="IPR005467">
    <property type="entry name" value="His_kinase_dom"/>
</dbReference>
<keyword evidence="6" id="KW-0472">Membrane</keyword>
<dbReference type="EC" id="2.7.13.3" evidence="2"/>
<dbReference type="InterPro" id="IPR000014">
    <property type="entry name" value="PAS"/>
</dbReference>
<keyword evidence="5" id="KW-0418">Kinase</keyword>
<evidence type="ECO:0000313" key="12">
    <source>
        <dbReference type="Proteomes" id="UP001596050"/>
    </source>
</evidence>
<evidence type="ECO:0000256" key="7">
    <source>
        <dbReference type="PROSITE-ProRule" id="PRU00169"/>
    </source>
</evidence>
<feature type="domain" description="Histidine kinase" evidence="8">
    <location>
        <begin position="280"/>
        <end position="495"/>
    </location>
</feature>
<gene>
    <name evidence="11" type="ORF">ACFPN5_23550</name>
</gene>